<dbReference type="AlphaFoldDB" id="A0A835PIE4"/>
<name>A0A835PIE4_VANPL</name>
<proteinExistence type="predicted"/>
<feature type="compositionally biased region" description="Basic and acidic residues" evidence="1">
    <location>
        <begin position="1"/>
        <end position="24"/>
    </location>
</feature>
<dbReference type="Proteomes" id="UP000636800">
    <property type="component" value="Unassembled WGS sequence"/>
</dbReference>
<accession>A0A835PIE4</accession>
<evidence type="ECO:0000313" key="2">
    <source>
        <dbReference type="EMBL" id="KAG0452985.1"/>
    </source>
</evidence>
<feature type="region of interest" description="Disordered" evidence="1">
    <location>
        <begin position="1"/>
        <end position="30"/>
    </location>
</feature>
<dbReference type="EMBL" id="JADCNL010000014">
    <property type="protein sequence ID" value="KAG0452985.1"/>
    <property type="molecule type" value="Genomic_DNA"/>
</dbReference>
<sequence>MEAAARDYQKLRHSDNDHPKRPGDEDPSPPCNIVRNVIDMNAHLGGFNVALLKAGSAQNYPHLGPLRVFSHRSSKLEGGQQRVTVASGDSSDSRRSCAALRAAVCFSSSRTNHPDSRWESRGFRRASFVCPDDAISPPTPHYMSTFSHWLRPRFFFLCCFPAGDALFDMRSKLNATSSQLSDWNQNQNIG</sequence>
<comment type="caution">
    <text evidence="2">The sequence shown here is derived from an EMBL/GenBank/DDBJ whole genome shotgun (WGS) entry which is preliminary data.</text>
</comment>
<evidence type="ECO:0000313" key="3">
    <source>
        <dbReference type="Proteomes" id="UP000636800"/>
    </source>
</evidence>
<keyword evidence="3" id="KW-1185">Reference proteome</keyword>
<protein>
    <submittedName>
        <fullName evidence="2">Uncharacterized protein</fullName>
    </submittedName>
</protein>
<organism evidence="2 3">
    <name type="scientific">Vanilla planifolia</name>
    <name type="common">Vanilla</name>
    <dbReference type="NCBI Taxonomy" id="51239"/>
    <lineage>
        <taxon>Eukaryota</taxon>
        <taxon>Viridiplantae</taxon>
        <taxon>Streptophyta</taxon>
        <taxon>Embryophyta</taxon>
        <taxon>Tracheophyta</taxon>
        <taxon>Spermatophyta</taxon>
        <taxon>Magnoliopsida</taxon>
        <taxon>Liliopsida</taxon>
        <taxon>Asparagales</taxon>
        <taxon>Orchidaceae</taxon>
        <taxon>Vanilloideae</taxon>
        <taxon>Vanilleae</taxon>
        <taxon>Vanilla</taxon>
    </lineage>
</organism>
<gene>
    <name evidence="2" type="ORF">HPP92_025649</name>
</gene>
<evidence type="ECO:0000256" key="1">
    <source>
        <dbReference type="SAM" id="MobiDB-lite"/>
    </source>
</evidence>
<dbReference type="OrthoDB" id="2149840at2759"/>
<reference evidence="2 3" key="1">
    <citation type="journal article" date="2020" name="Nat. Food">
        <title>A phased Vanilla planifolia genome enables genetic improvement of flavour and production.</title>
        <authorList>
            <person name="Hasing T."/>
            <person name="Tang H."/>
            <person name="Brym M."/>
            <person name="Khazi F."/>
            <person name="Huang T."/>
            <person name="Chambers A.H."/>
        </authorList>
    </citation>
    <scope>NUCLEOTIDE SEQUENCE [LARGE SCALE GENOMIC DNA]</scope>
    <source>
        <tissue evidence="2">Leaf</tissue>
    </source>
</reference>